<dbReference type="InterPro" id="IPR029052">
    <property type="entry name" value="Metallo-depent_PP-like"/>
</dbReference>
<dbReference type="PANTHER" id="PTHR43143:SF4">
    <property type="entry name" value="CALCINEURIN-LIKE PHOSPHOESTERASE DOMAIN-CONTAINING PROTEIN"/>
    <property type="match status" value="1"/>
</dbReference>
<dbReference type="EMBL" id="CP002545">
    <property type="protein sequence ID" value="ADY54079.1"/>
    <property type="molecule type" value="Genomic_DNA"/>
</dbReference>
<dbReference type="SUPFAM" id="SSF56300">
    <property type="entry name" value="Metallo-dependent phosphatases"/>
    <property type="match status" value="1"/>
</dbReference>
<evidence type="ECO:0000313" key="3">
    <source>
        <dbReference type="Proteomes" id="UP000000310"/>
    </source>
</evidence>
<gene>
    <name evidence="2" type="ordered locus">Pedsa_3549</name>
</gene>
<dbReference type="InterPro" id="IPR051918">
    <property type="entry name" value="STPP_CPPED1"/>
</dbReference>
<sequence length="376" mass="43335">MKKLLFIFFFGVGYLTLKAQDESFIVLGDMHYDRIEDHDLDYVMTRPQDFQQIFNEYPQYTAFYMPKFLQVIKRQSEVLTPKVKAVVQLGDLVEGVSGNAHLARQMNRGAVDLLYSVNLSVPWVLAKGNHDVSNSPGQPEAWQEVIRPFIEGQIGKLIGHGMYTYRISEQTEFFVLDQFFSKDRNVPEIDMVTFLEKELAASKAKYKFLITHQPVIPVTHRCWHLLSGIRRPVEDSKLRERFLNLLARHKVIVLAGHLHEYSVLSRKTASGNIVQVMINSVNRSLEPPKPKNLTTEYKGEQWVTEKADWQPDNKLVRYKLLEEERKNVLKFSRADLPGYGVIAISGVNGEVKLNYYNGLSESPFETINLTELQKLK</sequence>
<dbReference type="Proteomes" id="UP000000310">
    <property type="component" value="Chromosome"/>
</dbReference>
<reference evidence="3" key="2">
    <citation type="submission" date="2011-02" db="EMBL/GenBank/DDBJ databases">
        <title>The complete genome of Pedobacter saltans DSM 12145.</title>
        <authorList>
            <consortium name="US DOE Joint Genome Institute (JGI-PGF)"/>
            <person name="Lucas S."/>
            <person name="Copeland A."/>
            <person name="Lapidus A."/>
            <person name="Bruce D."/>
            <person name="Goodwin L."/>
            <person name="Pitluck S."/>
            <person name="Kyrpides N."/>
            <person name="Mavromatis K."/>
            <person name="Pagani I."/>
            <person name="Ivanova N."/>
            <person name="Ovchinnikova G."/>
            <person name="Lu M."/>
            <person name="Detter J.C."/>
            <person name="Han C."/>
            <person name="Land M."/>
            <person name="Hauser L."/>
            <person name="Markowitz V."/>
            <person name="Cheng J.-F."/>
            <person name="Hugenholtz P."/>
            <person name="Woyke T."/>
            <person name="Wu D."/>
            <person name="Tindall B."/>
            <person name="Pomrenke H.G."/>
            <person name="Brambilla E."/>
            <person name="Klenk H.-P."/>
            <person name="Eisen J.A."/>
        </authorList>
    </citation>
    <scope>NUCLEOTIDE SEQUENCE [LARGE SCALE GENOMIC DNA]</scope>
    <source>
        <strain evidence="3">ATCC 51119 / DSM 12145 / JCM 21818 / LMG 10337 / NBRC 100064 / NCIMB 13643</strain>
    </source>
</reference>
<dbReference type="Pfam" id="PF00149">
    <property type="entry name" value="Metallophos"/>
    <property type="match status" value="1"/>
</dbReference>
<dbReference type="PANTHER" id="PTHR43143">
    <property type="entry name" value="METALLOPHOSPHOESTERASE, CALCINEURIN SUPERFAMILY"/>
    <property type="match status" value="1"/>
</dbReference>
<dbReference type="OrthoDB" id="5464520at2"/>
<name>F0SF11_PSESL</name>
<reference evidence="2 3" key="1">
    <citation type="journal article" date="2011" name="Stand. Genomic Sci.">
        <title>Complete genome sequence of the gliding, heparinolytic Pedobacter saltans type strain (113).</title>
        <authorList>
            <person name="Liolios K."/>
            <person name="Sikorski J."/>
            <person name="Lu M."/>
            <person name="Nolan M."/>
            <person name="Lapidus A."/>
            <person name="Lucas S."/>
            <person name="Hammon N."/>
            <person name="Deshpande S."/>
            <person name="Cheng J.F."/>
            <person name="Tapia R."/>
            <person name="Han C."/>
            <person name="Goodwin L."/>
            <person name="Pitluck S."/>
            <person name="Huntemann M."/>
            <person name="Ivanova N."/>
            <person name="Pagani I."/>
            <person name="Mavromatis K."/>
            <person name="Ovchinikova G."/>
            <person name="Pati A."/>
            <person name="Chen A."/>
            <person name="Palaniappan K."/>
            <person name="Land M."/>
            <person name="Hauser L."/>
            <person name="Brambilla E.M."/>
            <person name="Kotsyurbenko O."/>
            <person name="Rohde M."/>
            <person name="Tindall B.J."/>
            <person name="Abt B."/>
            <person name="Goker M."/>
            <person name="Detter J.C."/>
            <person name="Woyke T."/>
            <person name="Bristow J."/>
            <person name="Eisen J.A."/>
            <person name="Markowitz V."/>
            <person name="Hugenholtz P."/>
            <person name="Klenk H.P."/>
            <person name="Kyrpides N.C."/>
        </authorList>
    </citation>
    <scope>NUCLEOTIDE SEQUENCE [LARGE SCALE GENOMIC DNA]</scope>
    <source>
        <strain evidence="3">ATCC 51119 / DSM 12145 / JCM 21818 / LMG 10337 / NBRC 100064 / NCIMB 13643</strain>
    </source>
</reference>
<dbReference type="RefSeq" id="WP_013634562.1">
    <property type="nucleotide sequence ID" value="NC_015177.1"/>
</dbReference>
<dbReference type="InterPro" id="IPR004843">
    <property type="entry name" value="Calcineurin-like_PHP"/>
</dbReference>
<accession>F0SF11</accession>
<dbReference type="eggNOG" id="COG1409">
    <property type="taxonomic scope" value="Bacteria"/>
</dbReference>
<evidence type="ECO:0000259" key="1">
    <source>
        <dbReference type="Pfam" id="PF00149"/>
    </source>
</evidence>
<keyword evidence="3" id="KW-1185">Reference proteome</keyword>
<feature type="domain" description="Calcineurin-like phosphoesterase" evidence="1">
    <location>
        <begin position="24"/>
        <end position="261"/>
    </location>
</feature>
<dbReference type="GO" id="GO:0016787">
    <property type="term" value="F:hydrolase activity"/>
    <property type="evidence" value="ECO:0007669"/>
    <property type="project" value="InterPro"/>
</dbReference>
<dbReference type="STRING" id="762903.Pedsa_3549"/>
<dbReference type="HOGENOM" id="CLU_062428_0_0_10"/>
<evidence type="ECO:0000313" key="2">
    <source>
        <dbReference type="EMBL" id="ADY54079.1"/>
    </source>
</evidence>
<dbReference type="Gene3D" id="3.60.21.10">
    <property type="match status" value="1"/>
</dbReference>
<organism evidence="2 3">
    <name type="scientific">Pseudopedobacter saltans (strain ATCC 51119 / DSM 12145 / JCM 21818 / CCUG 39354 / LMG 10337 / NBRC 100064 / NCIMB 13643)</name>
    <name type="common">Pedobacter saltans</name>
    <dbReference type="NCBI Taxonomy" id="762903"/>
    <lineage>
        <taxon>Bacteria</taxon>
        <taxon>Pseudomonadati</taxon>
        <taxon>Bacteroidota</taxon>
        <taxon>Sphingobacteriia</taxon>
        <taxon>Sphingobacteriales</taxon>
        <taxon>Sphingobacteriaceae</taxon>
        <taxon>Pseudopedobacter</taxon>
    </lineage>
</organism>
<dbReference type="KEGG" id="psn:Pedsa_3549"/>
<dbReference type="AlphaFoldDB" id="F0SF11"/>
<protein>
    <submittedName>
        <fullName evidence="2">Metallophosphoesterase</fullName>
    </submittedName>
</protein>
<proteinExistence type="predicted"/>